<sequence>MTTHTPNTVIIEGDTYESVTTHALQIGDVICAEGALLELRTRNEGPDRVNNNAAGNVVWLRGYPIGDALGAIPKGWLTRDETGEGYWLVQGNGRATWLRLVPQTARP</sequence>
<dbReference type="EMBL" id="BMFC01000016">
    <property type="protein sequence ID" value="GGC19395.1"/>
    <property type="molecule type" value="Genomic_DNA"/>
</dbReference>
<evidence type="ECO:0000313" key="2">
    <source>
        <dbReference type="Proteomes" id="UP000645462"/>
    </source>
</evidence>
<gene>
    <name evidence="1" type="ORF">GCM10011363_40140</name>
</gene>
<reference evidence="2" key="1">
    <citation type="journal article" date="2019" name="Int. J. Syst. Evol. Microbiol.">
        <title>The Global Catalogue of Microorganisms (GCM) 10K type strain sequencing project: providing services to taxonomists for standard genome sequencing and annotation.</title>
        <authorList>
            <consortium name="The Broad Institute Genomics Platform"/>
            <consortium name="The Broad Institute Genome Sequencing Center for Infectious Disease"/>
            <person name="Wu L."/>
            <person name="Ma J."/>
        </authorList>
    </citation>
    <scope>NUCLEOTIDE SEQUENCE [LARGE SCALE GENOMIC DNA]</scope>
    <source>
        <strain evidence="2">CGMCC 1.12478</strain>
    </source>
</reference>
<keyword evidence="2" id="KW-1185">Reference proteome</keyword>
<evidence type="ECO:0000313" key="1">
    <source>
        <dbReference type="EMBL" id="GGC19395.1"/>
    </source>
</evidence>
<proteinExistence type="predicted"/>
<protein>
    <submittedName>
        <fullName evidence="1">Uncharacterized protein</fullName>
    </submittedName>
</protein>
<dbReference type="RefSeq" id="WP_188483881.1">
    <property type="nucleotide sequence ID" value="NZ_BMFC01000016.1"/>
</dbReference>
<dbReference type="Proteomes" id="UP000645462">
    <property type="component" value="Unassembled WGS sequence"/>
</dbReference>
<accession>A0ABQ1L4B1</accession>
<organism evidence="1 2">
    <name type="scientific">Marivita lacus</name>
    <dbReference type="NCBI Taxonomy" id="1323742"/>
    <lineage>
        <taxon>Bacteria</taxon>
        <taxon>Pseudomonadati</taxon>
        <taxon>Pseudomonadota</taxon>
        <taxon>Alphaproteobacteria</taxon>
        <taxon>Rhodobacterales</taxon>
        <taxon>Roseobacteraceae</taxon>
        <taxon>Marivita</taxon>
    </lineage>
</organism>
<name>A0ABQ1L4B1_9RHOB</name>
<comment type="caution">
    <text evidence="1">The sequence shown here is derived from an EMBL/GenBank/DDBJ whole genome shotgun (WGS) entry which is preliminary data.</text>
</comment>